<dbReference type="AlphaFoldDB" id="A0A085WSW6"/>
<dbReference type="EC" id="3.1.26.4" evidence="5 11"/>
<feature type="binding site" evidence="11">
    <location>
        <position position="141"/>
    </location>
    <ligand>
        <name>Mg(2+)</name>
        <dbReference type="ChEBI" id="CHEBI:18420"/>
        <label>2</label>
    </ligand>
</feature>
<comment type="caution">
    <text evidence="13">The sequence shown here is derived from an EMBL/GenBank/DDBJ whole genome shotgun (WGS) entry which is preliminary data.</text>
</comment>
<comment type="subunit">
    <text evidence="4 11">Monomer.</text>
</comment>
<evidence type="ECO:0000313" key="14">
    <source>
        <dbReference type="Proteomes" id="UP000028725"/>
    </source>
</evidence>
<dbReference type="FunFam" id="3.30.420.10:FF:000089">
    <property type="entry name" value="Ribonuclease H"/>
    <property type="match status" value="1"/>
</dbReference>
<dbReference type="InterPro" id="IPR022892">
    <property type="entry name" value="RNaseHI"/>
</dbReference>
<feature type="binding site" evidence="11">
    <location>
        <position position="54"/>
    </location>
    <ligand>
        <name>Mg(2+)</name>
        <dbReference type="ChEBI" id="CHEBI:18420"/>
        <label>1</label>
    </ligand>
</feature>
<comment type="cofactor">
    <cofactor evidence="11">
        <name>Mg(2+)</name>
        <dbReference type="ChEBI" id="CHEBI:18420"/>
    </cofactor>
    <text evidence="11">Binds 1 Mg(2+) ion per subunit. May bind a second metal ion at a regulatory site, or after substrate binding.</text>
</comment>
<sequence length="157" mass="17430">MSMTLPLVHIYCDGACSPNPGLGGWGSILISPAHGNFRKELSGSEPDTTNNRMELTAALMALRALKTPCRVQLFTDSQYVRNAFEEKWLDKWQRTGWKTSSKQPVQNADLWQALVEQARMHEVSWNWVRGHSGHAENERADALAVAARLALAAQLGS</sequence>
<keyword evidence="6 11" id="KW-0540">Nuclease</keyword>
<feature type="binding site" evidence="11">
    <location>
        <position position="76"/>
    </location>
    <ligand>
        <name>Mg(2+)</name>
        <dbReference type="ChEBI" id="CHEBI:18420"/>
        <label>1</label>
    </ligand>
</feature>
<comment type="catalytic activity">
    <reaction evidence="1 11">
        <text>Endonucleolytic cleavage to 5'-phosphomonoester.</text>
        <dbReference type="EC" id="3.1.26.4"/>
    </reaction>
</comment>
<feature type="binding site" evidence="11">
    <location>
        <position position="13"/>
    </location>
    <ligand>
        <name>Mg(2+)</name>
        <dbReference type="ChEBI" id="CHEBI:18420"/>
        <label>1</label>
    </ligand>
</feature>
<feature type="domain" description="RNase H type-1" evidence="12">
    <location>
        <begin position="4"/>
        <end position="149"/>
    </location>
</feature>
<evidence type="ECO:0000256" key="8">
    <source>
        <dbReference type="ARBA" id="ARBA00022759"/>
    </source>
</evidence>
<keyword evidence="11" id="KW-0963">Cytoplasm</keyword>
<evidence type="ECO:0000256" key="1">
    <source>
        <dbReference type="ARBA" id="ARBA00000077"/>
    </source>
</evidence>
<evidence type="ECO:0000256" key="5">
    <source>
        <dbReference type="ARBA" id="ARBA00012180"/>
    </source>
</evidence>
<dbReference type="GO" id="GO:0043137">
    <property type="term" value="P:DNA replication, removal of RNA primer"/>
    <property type="evidence" value="ECO:0007669"/>
    <property type="project" value="TreeGrafter"/>
</dbReference>
<evidence type="ECO:0000256" key="7">
    <source>
        <dbReference type="ARBA" id="ARBA00022723"/>
    </source>
</evidence>
<dbReference type="EMBL" id="JMCB01000003">
    <property type="protein sequence ID" value="KFE70779.1"/>
    <property type="molecule type" value="Genomic_DNA"/>
</dbReference>
<evidence type="ECO:0000256" key="4">
    <source>
        <dbReference type="ARBA" id="ARBA00011245"/>
    </source>
</evidence>
<comment type="similarity">
    <text evidence="3 11">Belongs to the RNase H family.</text>
</comment>
<dbReference type="Gene3D" id="3.30.420.10">
    <property type="entry name" value="Ribonuclease H-like superfamily/Ribonuclease H"/>
    <property type="match status" value="1"/>
</dbReference>
<dbReference type="GO" id="GO:0004523">
    <property type="term" value="F:RNA-DNA hybrid ribonuclease activity"/>
    <property type="evidence" value="ECO:0007669"/>
    <property type="project" value="UniProtKB-UniRule"/>
</dbReference>
<dbReference type="STRING" id="394096.DB31_5821"/>
<gene>
    <name evidence="11" type="primary">rnhA</name>
    <name evidence="13" type="ORF">DB31_5821</name>
</gene>
<feature type="binding site" evidence="11">
    <location>
        <position position="13"/>
    </location>
    <ligand>
        <name>Mg(2+)</name>
        <dbReference type="ChEBI" id="CHEBI:18420"/>
        <label>2</label>
    </ligand>
</feature>
<dbReference type="SUPFAM" id="SSF53098">
    <property type="entry name" value="Ribonuclease H-like"/>
    <property type="match status" value="1"/>
</dbReference>
<evidence type="ECO:0000256" key="6">
    <source>
        <dbReference type="ARBA" id="ARBA00022722"/>
    </source>
</evidence>
<keyword evidence="10 11" id="KW-0460">Magnesium</keyword>
<dbReference type="GO" id="GO:0003676">
    <property type="term" value="F:nucleic acid binding"/>
    <property type="evidence" value="ECO:0007669"/>
    <property type="project" value="InterPro"/>
</dbReference>
<protein>
    <recommendedName>
        <fullName evidence="5 11">Ribonuclease H</fullName>
        <shortName evidence="11">RNase H</shortName>
        <ecNumber evidence="5 11">3.1.26.4</ecNumber>
    </recommendedName>
</protein>
<keyword evidence="8 11" id="KW-0255">Endonuclease</keyword>
<dbReference type="InterPro" id="IPR036397">
    <property type="entry name" value="RNaseH_sf"/>
</dbReference>
<evidence type="ECO:0000256" key="11">
    <source>
        <dbReference type="HAMAP-Rule" id="MF_00042"/>
    </source>
</evidence>
<evidence type="ECO:0000313" key="13">
    <source>
        <dbReference type="EMBL" id="KFE70779.1"/>
    </source>
</evidence>
<dbReference type="InterPro" id="IPR002156">
    <property type="entry name" value="RNaseH_domain"/>
</dbReference>
<reference evidence="13 14" key="1">
    <citation type="submission" date="2014-04" db="EMBL/GenBank/DDBJ databases">
        <title>Genome assembly of Hyalangium minutum DSM 14724.</title>
        <authorList>
            <person name="Sharma G."/>
            <person name="Subramanian S."/>
        </authorList>
    </citation>
    <scope>NUCLEOTIDE SEQUENCE [LARGE SCALE GENOMIC DNA]</scope>
    <source>
        <strain evidence="13 14">DSM 14724</strain>
    </source>
</reference>
<evidence type="ECO:0000256" key="9">
    <source>
        <dbReference type="ARBA" id="ARBA00022801"/>
    </source>
</evidence>
<comment type="subcellular location">
    <subcellularLocation>
        <location evidence="11">Cytoplasm</location>
    </subcellularLocation>
</comment>
<dbReference type="InterPro" id="IPR050092">
    <property type="entry name" value="RNase_H"/>
</dbReference>
<dbReference type="CDD" id="cd09278">
    <property type="entry name" value="RNase_HI_prokaryote_like"/>
    <property type="match status" value="1"/>
</dbReference>
<dbReference type="GO" id="GO:0000287">
    <property type="term" value="F:magnesium ion binding"/>
    <property type="evidence" value="ECO:0007669"/>
    <property type="project" value="UniProtKB-UniRule"/>
</dbReference>
<keyword evidence="9 11" id="KW-0378">Hydrolase</keyword>
<dbReference type="NCBIfam" id="NF001236">
    <property type="entry name" value="PRK00203.1"/>
    <property type="match status" value="1"/>
</dbReference>
<dbReference type="Pfam" id="PF00075">
    <property type="entry name" value="RNase_H"/>
    <property type="match status" value="1"/>
</dbReference>
<keyword evidence="7 11" id="KW-0479">Metal-binding</keyword>
<dbReference type="PROSITE" id="PS50879">
    <property type="entry name" value="RNASE_H_1"/>
    <property type="match status" value="1"/>
</dbReference>
<proteinExistence type="inferred from homology"/>
<organism evidence="13 14">
    <name type="scientific">Hyalangium minutum</name>
    <dbReference type="NCBI Taxonomy" id="394096"/>
    <lineage>
        <taxon>Bacteria</taxon>
        <taxon>Pseudomonadati</taxon>
        <taxon>Myxococcota</taxon>
        <taxon>Myxococcia</taxon>
        <taxon>Myxococcales</taxon>
        <taxon>Cystobacterineae</taxon>
        <taxon>Archangiaceae</taxon>
        <taxon>Hyalangium</taxon>
    </lineage>
</organism>
<accession>A0A085WSW6</accession>
<dbReference type="HAMAP" id="MF_00042">
    <property type="entry name" value="RNase_H"/>
    <property type="match status" value="1"/>
</dbReference>
<dbReference type="PATRIC" id="fig|394096.3.peg.2297"/>
<evidence type="ECO:0000256" key="3">
    <source>
        <dbReference type="ARBA" id="ARBA00005300"/>
    </source>
</evidence>
<evidence type="ECO:0000256" key="10">
    <source>
        <dbReference type="ARBA" id="ARBA00022842"/>
    </source>
</evidence>
<keyword evidence="14" id="KW-1185">Reference proteome</keyword>
<name>A0A085WSW6_9BACT</name>
<dbReference type="PANTHER" id="PTHR10642">
    <property type="entry name" value="RIBONUCLEASE H1"/>
    <property type="match status" value="1"/>
</dbReference>
<dbReference type="Proteomes" id="UP000028725">
    <property type="component" value="Unassembled WGS sequence"/>
</dbReference>
<dbReference type="PANTHER" id="PTHR10642:SF26">
    <property type="entry name" value="RIBONUCLEASE H1"/>
    <property type="match status" value="1"/>
</dbReference>
<evidence type="ECO:0000256" key="2">
    <source>
        <dbReference type="ARBA" id="ARBA00004065"/>
    </source>
</evidence>
<dbReference type="GO" id="GO:0005737">
    <property type="term" value="C:cytoplasm"/>
    <property type="evidence" value="ECO:0007669"/>
    <property type="project" value="UniProtKB-SubCell"/>
</dbReference>
<evidence type="ECO:0000259" key="12">
    <source>
        <dbReference type="PROSITE" id="PS50879"/>
    </source>
</evidence>
<dbReference type="InterPro" id="IPR012337">
    <property type="entry name" value="RNaseH-like_sf"/>
</dbReference>
<comment type="function">
    <text evidence="2 11">Endonuclease that specifically degrades the RNA of RNA-DNA hybrids.</text>
</comment>